<sequence>MALADSSVKTTLPGEARFVLLVNDVQMWTVLLKMLSDSDQDHIVCLLTPVIEPVESPTPTTPATTTTTTTLHAIDVFAVLDRPAKGGAAQNASAYATSGTVTQSTDDDDGDDDDDDEVTDFEDVDEAISDEHSVTCSTNKD</sequence>
<dbReference type="AlphaFoldDB" id="A0A167TUT7"/>
<comment type="caution">
    <text evidence="2">The sequence shown here is derived from an EMBL/GenBank/DDBJ whole genome shotgun (WGS) entry which is preliminary data.</text>
</comment>
<evidence type="ECO:0000313" key="3">
    <source>
        <dbReference type="Proteomes" id="UP000076874"/>
    </source>
</evidence>
<accession>A0A167TUT7</accession>
<dbReference type="Proteomes" id="UP000076874">
    <property type="component" value="Unassembled WGS sequence"/>
</dbReference>
<feature type="compositionally biased region" description="Polar residues" evidence="1">
    <location>
        <begin position="90"/>
        <end position="104"/>
    </location>
</feature>
<gene>
    <name evidence="2" type="ORF">SPI_04994</name>
</gene>
<reference evidence="2 3" key="1">
    <citation type="journal article" date="2016" name="Genome Biol. Evol.">
        <title>Divergent and convergent evolution of fungal pathogenicity.</title>
        <authorList>
            <person name="Shang Y."/>
            <person name="Xiao G."/>
            <person name="Zheng P."/>
            <person name="Cen K."/>
            <person name="Zhan S."/>
            <person name="Wang C."/>
        </authorList>
    </citation>
    <scope>NUCLEOTIDE SEQUENCE [LARGE SCALE GENOMIC DNA]</scope>
    <source>
        <strain evidence="2 3">RCEF 264</strain>
    </source>
</reference>
<feature type="region of interest" description="Disordered" evidence="1">
    <location>
        <begin position="88"/>
        <end position="141"/>
    </location>
</feature>
<protein>
    <submittedName>
        <fullName evidence="2">Uncharacterized protein</fullName>
    </submittedName>
</protein>
<organism evidence="2 3">
    <name type="scientific">Niveomyces insectorum RCEF 264</name>
    <dbReference type="NCBI Taxonomy" id="1081102"/>
    <lineage>
        <taxon>Eukaryota</taxon>
        <taxon>Fungi</taxon>
        <taxon>Dikarya</taxon>
        <taxon>Ascomycota</taxon>
        <taxon>Pezizomycotina</taxon>
        <taxon>Sordariomycetes</taxon>
        <taxon>Hypocreomycetidae</taxon>
        <taxon>Hypocreales</taxon>
        <taxon>Cordycipitaceae</taxon>
        <taxon>Niveomyces</taxon>
    </lineage>
</organism>
<keyword evidence="3" id="KW-1185">Reference proteome</keyword>
<feature type="compositionally biased region" description="Acidic residues" evidence="1">
    <location>
        <begin position="105"/>
        <end position="128"/>
    </location>
</feature>
<name>A0A167TUT7_9HYPO</name>
<proteinExistence type="predicted"/>
<evidence type="ECO:0000256" key="1">
    <source>
        <dbReference type="SAM" id="MobiDB-lite"/>
    </source>
</evidence>
<feature type="compositionally biased region" description="Basic and acidic residues" evidence="1">
    <location>
        <begin position="129"/>
        <end position="141"/>
    </location>
</feature>
<evidence type="ECO:0000313" key="2">
    <source>
        <dbReference type="EMBL" id="OAA60970.1"/>
    </source>
</evidence>
<dbReference type="EMBL" id="AZHD01000008">
    <property type="protein sequence ID" value="OAA60970.1"/>
    <property type="molecule type" value="Genomic_DNA"/>
</dbReference>